<evidence type="ECO:0000256" key="3">
    <source>
        <dbReference type="ARBA" id="ARBA00023239"/>
    </source>
</evidence>
<dbReference type="Pfam" id="PF02666">
    <property type="entry name" value="PS_Dcarbxylase"/>
    <property type="match status" value="1"/>
</dbReference>
<keyword evidence="4" id="KW-0670">Pyruvate</keyword>
<evidence type="ECO:0000256" key="4">
    <source>
        <dbReference type="ARBA" id="ARBA00023317"/>
    </source>
</evidence>
<evidence type="ECO:0000313" key="7">
    <source>
        <dbReference type="Proteomes" id="UP000315947"/>
    </source>
</evidence>
<feature type="domain" description="L-tryptophan decarboxylase PsiD-like" evidence="5">
    <location>
        <begin position="73"/>
        <end position="205"/>
    </location>
</feature>
<dbReference type="InterPro" id="IPR022237">
    <property type="entry name" value="PsiD-like"/>
</dbReference>
<keyword evidence="7" id="KW-1185">Reference proteome</keyword>
<dbReference type="InterPro" id="IPR003817">
    <property type="entry name" value="PS_Dcarbxylase"/>
</dbReference>
<dbReference type="PANTHER" id="PTHR10067:SF9">
    <property type="entry name" value="PHOSPHATIDYLSERINE DECARBOXYLASE FAMILY PROTEIN (AFU_ORTHOLOGUE AFUA_7G01730)"/>
    <property type="match status" value="1"/>
</dbReference>
<reference evidence="6 7" key="1">
    <citation type="submission" date="2019-07" db="EMBL/GenBank/DDBJ databases">
        <title>Shewanella sp. YLB-06 whole genomic sequence.</title>
        <authorList>
            <person name="Yu L."/>
        </authorList>
    </citation>
    <scope>NUCLEOTIDE SEQUENCE [LARGE SCALE GENOMIC DNA]</scope>
    <source>
        <strain evidence="6 7">YLB-06</strain>
    </source>
</reference>
<evidence type="ECO:0000313" key="6">
    <source>
        <dbReference type="EMBL" id="QDO83298.1"/>
    </source>
</evidence>
<name>A0ABX5WWH2_9GAMM</name>
<evidence type="ECO:0000256" key="1">
    <source>
        <dbReference type="ARBA" id="ARBA00022793"/>
    </source>
</evidence>
<dbReference type="Pfam" id="PF12588">
    <property type="entry name" value="PSDC"/>
    <property type="match status" value="1"/>
</dbReference>
<dbReference type="Proteomes" id="UP000315947">
    <property type="component" value="Chromosome"/>
</dbReference>
<organism evidence="6 7">
    <name type="scientific">Shewanella psychropiezotolerans</name>
    <dbReference type="NCBI Taxonomy" id="2593655"/>
    <lineage>
        <taxon>Bacteria</taxon>
        <taxon>Pseudomonadati</taxon>
        <taxon>Pseudomonadota</taxon>
        <taxon>Gammaproteobacteria</taxon>
        <taxon>Alteromonadales</taxon>
        <taxon>Shewanellaceae</taxon>
        <taxon>Shewanella</taxon>
    </lineage>
</organism>
<dbReference type="PANTHER" id="PTHR10067">
    <property type="entry name" value="PHOSPHATIDYLSERINE DECARBOXYLASE"/>
    <property type="match status" value="1"/>
</dbReference>
<keyword evidence="2" id="KW-0865">Zymogen</keyword>
<protein>
    <submittedName>
        <fullName evidence="6">Phosphatidylserine decarboxylase</fullName>
    </submittedName>
</protein>
<dbReference type="RefSeq" id="WP_144045677.1">
    <property type="nucleotide sequence ID" value="NZ_CP041614.1"/>
</dbReference>
<keyword evidence="3" id="KW-0456">Lyase</keyword>
<gene>
    <name evidence="6" type="ORF">FM037_08730</name>
</gene>
<evidence type="ECO:0000256" key="2">
    <source>
        <dbReference type="ARBA" id="ARBA00023145"/>
    </source>
</evidence>
<proteinExistence type="predicted"/>
<accession>A0ABX5WWH2</accession>
<dbReference type="EMBL" id="CP041614">
    <property type="protein sequence ID" value="QDO83298.1"/>
    <property type="molecule type" value="Genomic_DNA"/>
</dbReference>
<keyword evidence="1" id="KW-0210">Decarboxylase</keyword>
<evidence type="ECO:0000259" key="5">
    <source>
        <dbReference type="Pfam" id="PF12588"/>
    </source>
</evidence>
<sequence length="454" mass="50502">MDNYKQSAQAAEGALASDTLAAKKVFERHYSQKIGVLAGYLPKESKYVASWLSGIVKEALAAREGKSAEDLQPAVLAMAELLEHHNELRDLVRLMIAEGQDVHRQYEPDTTYTVNSIETMLYAMNHIIMRAPPFTPDVPHSAFPMSGLFVYMMWTRGGERVFKDDKFNAKLADILDAWCTYLDSPTSLNVITTGAEGWLNTKSYTDNDLDQFVSKQQQRDDPVHWGYTSFNDFFHRQIIANTRPIDGAGNPAVVTSANDGTVYRIAREVKRTDSFDCKSQNYSLENMLDGRHVDRFVGGDVVQSFLSGNNYHRWWAPISGTIIEKRVVPGFMFSELYGEGFDDSAGTQSQGYEANVNTRGLVFIESDDPSIGMVCVMPIGITEISSVDIQVEVGDKVKKGQELGWFSYGGSSMCLIFQSGAIKQFTIVNPEPDSDSDNGPFIRVGGQIAITHTR</sequence>